<evidence type="ECO:0000256" key="1">
    <source>
        <dbReference type="SAM" id="SignalP"/>
    </source>
</evidence>
<feature type="signal peptide" evidence="1">
    <location>
        <begin position="1"/>
        <end position="29"/>
    </location>
</feature>
<dbReference type="PANTHER" id="PTHR39327">
    <property type="match status" value="1"/>
</dbReference>
<dbReference type="Gene3D" id="3.10.620.30">
    <property type="match status" value="1"/>
</dbReference>
<reference evidence="2 3" key="1">
    <citation type="submission" date="2015-11" db="EMBL/GenBank/DDBJ databases">
        <title>Draft genome sequence of Paramesorhizobium deserti A-3-E, a strain highly resistant to diverse beta-lactam antibiotics.</title>
        <authorList>
            <person name="Lv R."/>
            <person name="Yang X."/>
            <person name="Fang N."/>
            <person name="Guo J."/>
            <person name="Luo X."/>
            <person name="Peng F."/>
            <person name="Yang R."/>
            <person name="Cui Y."/>
            <person name="Fang C."/>
            <person name="Song Y."/>
        </authorList>
    </citation>
    <scope>NUCLEOTIDE SEQUENCE [LARGE SCALE GENOMIC DNA]</scope>
    <source>
        <strain evidence="2 3">A-3-E</strain>
    </source>
</reference>
<dbReference type="OrthoDB" id="7206808at2"/>
<organism evidence="2 3">
    <name type="scientific">Paramesorhizobium deserti</name>
    <dbReference type="NCBI Taxonomy" id="1494590"/>
    <lineage>
        <taxon>Bacteria</taxon>
        <taxon>Pseudomonadati</taxon>
        <taxon>Pseudomonadota</taxon>
        <taxon>Alphaproteobacteria</taxon>
        <taxon>Hyphomicrobiales</taxon>
        <taxon>Phyllobacteriaceae</taxon>
        <taxon>Paramesorhizobium</taxon>
    </lineage>
</organism>
<keyword evidence="3" id="KW-1185">Reference proteome</keyword>
<proteinExistence type="predicted"/>
<name>A0A135I0X9_9HYPH</name>
<dbReference type="InterPro" id="IPR010319">
    <property type="entry name" value="Transglutaminase-like_Cys_pept"/>
</dbReference>
<dbReference type="RefSeq" id="WP_068880391.1">
    <property type="nucleotide sequence ID" value="NZ_LNTU01000001.1"/>
</dbReference>
<feature type="chain" id="PRO_5007465515" evidence="1">
    <location>
        <begin position="30"/>
        <end position="205"/>
    </location>
</feature>
<sequence>MFRGVWSCGAVGAAIFLSTLISGSSGASAASDDFMRIGGLSSQPIGHYEFCKRLPQECTIRNRDTTPLKLTRDMWQHLIAVNASVNERIQPLTDKEIYGKEEYWDYPKLFGDCEDYVLQKRRELNRSGISLANLLITVVRKRDGEGHAVLTVRTDGGDFVLDNLTDEVKNWQQTNYTYLKRQAVNYTGRWVSIEAPSNLLVGSVQ</sequence>
<gene>
    <name evidence="2" type="ORF">ATN84_05040</name>
</gene>
<dbReference type="EMBL" id="LNTU01000001">
    <property type="protein sequence ID" value="KXF79099.1"/>
    <property type="molecule type" value="Genomic_DNA"/>
</dbReference>
<dbReference type="STRING" id="1494590.ATN84_05040"/>
<evidence type="ECO:0000313" key="3">
    <source>
        <dbReference type="Proteomes" id="UP000070107"/>
    </source>
</evidence>
<dbReference type="PANTHER" id="PTHR39327:SF1">
    <property type="entry name" value="BLR5470 PROTEIN"/>
    <property type="match status" value="1"/>
</dbReference>
<dbReference type="AlphaFoldDB" id="A0A135I0X9"/>
<accession>A0A135I0X9</accession>
<protein>
    <submittedName>
        <fullName evidence="2">Transglutaminase</fullName>
    </submittedName>
</protein>
<dbReference type="Pfam" id="PF06035">
    <property type="entry name" value="Peptidase_C93"/>
    <property type="match status" value="1"/>
</dbReference>
<keyword evidence="1" id="KW-0732">Signal</keyword>
<comment type="caution">
    <text evidence="2">The sequence shown here is derived from an EMBL/GenBank/DDBJ whole genome shotgun (WGS) entry which is preliminary data.</text>
</comment>
<dbReference type="Proteomes" id="UP000070107">
    <property type="component" value="Unassembled WGS sequence"/>
</dbReference>
<evidence type="ECO:0000313" key="2">
    <source>
        <dbReference type="EMBL" id="KXF79099.1"/>
    </source>
</evidence>